<name>A0A840FGB7_9BURK</name>
<proteinExistence type="predicted"/>
<keyword evidence="1" id="KW-0732">Signal</keyword>
<feature type="signal peptide" evidence="1">
    <location>
        <begin position="1"/>
        <end position="25"/>
    </location>
</feature>
<feature type="chain" id="PRO_5032900613" description="OmpA-like domain-containing protein" evidence="1">
    <location>
        <begin position="26"/>
        <end position="162"/>
    </location>
</feature>
<evidence type="ECO:0000256" key="1">
    <source>
        <dbReference type="SAM" id="SignalP"/>
    </source>
</evidence>
<comment type="caution">
    <text evidence="2">The sequence shown here is derived from an EMBL/GenBank/DDBJ whole genome shotgun (WGS) entry which is preliminary data.</text>
</comment>
<protein>
    <recommendedName>
        <fullName evidence="4">OmpA-like domain-containing protein</fullName>
    </recommendedName>
</protein>
<dbReference type="RefSeq" id="WP_184634695.1">
    <property type="nucleotide sequence ID" value="NZ_JACIFZ010000001.1"/>
</dbReference>
<evidence type="ECO:0000313" key="2">
    <source>
        <dbReference type="EMBL" id="MBB4219474.1"/>
    </source>
</evidence>
<evidence type="ECO:0000313" key="3">
    <source>
        <dbReference type="Proteomes" id="UP000524450"/>
    </source>
</evidence>
<reference evidence="2 3" key="1">
    <citation type="submission" date="2020-08" db="EMBL/GenBank/DDBJ databases">
        <title>Genomic Encyclopedia of Type Strains, Phase IV (KMG-V): Genome sequencing to study the core and pangenomes of soil and plant-associated prokaryotes.</title>
        <authorList>
            <person name="Whitman W."/>
        </authorList>
    </citation>
    <scope>NUCLEOTIDE SEQUENCE [LARGE SCALE GENOMIC DNA]</scope>
    <source>
        <strain evidence="2 3">34/80</strain>
    </source>
</reference>
<dbReference type="EMBL" id="JACIFZ010000001">
    <property type="protein sequence ID" value="MBB4219474.1"/>
    <property type="molecule type" value="Genomic_DNA"/>
</dbReference>
<evidence type="ECO:0008006" key="4">
    <source>
        <dbReference type="Google" id="ProtNLM"/>
    </source>
</evidence>
<dbReference type="Proteomes" id="UP000524450">
    <property type="component" value="Unassembled WGS sequence"/>
</dbReference>
<sequence>MKSRNAALSVLMAILAVMAPLSSHACSPVKVRGVYFERNSSDVSAYQVLRLADWVTDLRLRYPSHQTFYVTASTEPGEQTPDRLGMDRAHNIARVFQETLQIAPAKIELPKRSYVEAPVSAYLKQLEKSEGVRVDVSFLLACPHECPCQWGDPLYKPQAPKQ</sequence>
<accession>A0A840FGB7</accession>
<dbReference type="AlphaFoldDB" id="A0A840FGB7"/>
<organism evidence="2 3">
    <name type="scientific">Variovorax guangxiensis</name>
    <dbReference type="NCBI Taxonomy" id="1775474"/>
    <lineage>
        <taxon>Bacteria</taxon>
        <taxon>Pseudomonadati</taxon>
        <taxon>Pseudomonadota</taxon>
        <taxon>Betaproteobacteria</taxon>
        <taxon>Burkholderiales</taxon>
        <taxon>Comamonadaceae</taxon>
        <taxon>Variovorax</taxon>
    </lineage>
</organism>
<gene>
    <name evidence="2" type="ORF">GGD71_000221</name>
</gene>